<evidence type="ECO:0000256" key="1">
    <source>
        <dbReference type="SAM" id="MobiDB-lite"/>
    </source>
</evidence>
<gene>
    <name evidence="3" type="ORF">KDA_13290</name>
</gene>
<keyword evidence="2" id="KW-0472">Membrane</keyword>
<comment type="caution">
    <text evidence="3">The sequence shown here is derived from an EMBL/GenBank/DDBJ whole genome shotgun (WGS) entry which is preliminary data.</text>
</comment>
<feature type="compositionally biased region" description="Polar residues" evidence="1">
    <location>
        <begin position="82"/>
        <end position="136"/>
    </location>
</feature>
<feature type="compositionally biased region" description="Basic and acidic residues" evidence="1">
    <location>
        <begin position="243"/>
        <end position="260"/>
    </location>
</feature>
<dbReference type="EMBL" id="BIFT01000001">
    <property type="protein sequence ID" value="GCE25845.1"/>
    <property type="molecule type" value="Genomic_DNA"/>
</dbReference>
<evidence type="ECO:0000256" key="2">
    <source>
        <dbReference type="SAM" id="Phobius"/>
    </source>
</evidence>
<accession>A0A402B3B8</accession>
<keyword evidence="2" id="KW-0812">Transmembrane</keyword>
<keyword evidence="4" id="KW-1185">Reference proteome</keyword>
<name>A0A402B3B8_9CHLR</name>
<sequence length="372" mass="40352">MFCTFCKAARVANEAPCPNCGAPSPLLEKPQQAGWGTGAQSSASWGGPEMQGGTPYGGQWEQPQVPQMPFNTAAAPWQSDALANSAATHSWQADPNPMPSWQQPSGQYNPMPSWQQQPSGQLGAQNGAAQPDQQSMLPVPYQGGTDLQPGGRQSTISLQLVPQQAVEHLLPAEPLSPDVVHVPPMFTKPRPIVPKYRVISGLLSVIIVTLLLCTGASYYAKASGTWDRMVSLYTGTSPVKSVPPDDVKIPDPPARTDKDSGPAQMIIPSASLAANIDKNYQPIQAQTIFQPGQKFYLTLSVQPPKGQEGKVTAKWFTNGKSYMPITLPGPIKYNATNIQNSSIQMQFPNKLSGYVEIYWNNQFAQRLYFAIR</sequence>
<protein>
    <submittedName>
        <fullName evidence="3">Uncharacterized protein</fullName>
    </submittedName>
</protein>
<feature type="region of interest" description="Disordered" evidence="1">
    <location>
        <begin position="243"/>
        <end position="262"/>
    </location>
</feature>
<reference evidence="4" key="1">
    <citation type="submission" date="2018-12" db="EMBL/GenBank/DDBJ databases">
        <title>Tengunoibacter tsumagoiensis gen. nov., sp. nov., Dictyobacter kobayashii sp. nov., D. alpinus sp. nov., and D. joshuensis sp. nov. and description of Dictyobacteraceae fam. nov. within the order Ktedonobacterales isolated from Tengu-no-mugimeshi.</title>
        <authorList>
            <person name="Wang C.M."/>
            <person name="Zheng Y."/>
            <person name="Sakai Y."/>
            <person name="Toyoda A."/>
            <person name="Minakuchi Y."/>
            <person name="Abe K."/>
            <person name="Yokota A."/>
            <person name="Yabe S."/>
        </authorList>
    </citation>
    <scope>NUCLEOTIDE SEQUENCE [LARGE SCALE GENOMIC DNA]</scope>
    <source>
        <strain evidence="4">Uno16</strain>
    </source>
</reference>
<evidence type="ECO:0000313" key="4">
    <source>
        <dbReference type="Proteomes" id="UP000287171"/>
    </source>
</evidence>
<feature type="region of interest" description="Disordered" evidence="1">
    <location>
        <begin position="82"/>
        <end position="152"/>
    </location>
</feature>
<dbReference type="AlphaFoldDB" id="A0A402B3B8"/>
<proteinExistence type="predicted"/>
<feature type="region of interest" description="Disordered" evidence="1">
    <location>
        <begin position="32"/>
        <end position="63"/>
    </location>
</feature>
<dbReference type="Proteomes" id="UP000287171">
    <property type="component" value="Unassembled WGS sequence"/>
</dbReference>
<feature type="transmembrane region" description="Helical" evidence="2">
    <location>
        <begin position="198"/>
        <end position="220"/>
    </location>
</feature>
<keyword evidence="2" id="KW-1133">Transmembrane helix</keyword>
<organism evidence="3 4">
    <name type="scientific">Dictyobacter alpinus</name>
    <dbReference type="NCBI Taxonomy" id="2014873"/>
    <lineage>
        <taxon>Bacteria</taxon>
        <taxon>Bacillati</taxon>
        <taxon>Chloroflexota</taxon>
        <taxon>Ktedonobacteria</taxon>
        <taxon>Ktedonobacterales</taxon>
        <taxon>Dictyobacteraceae</taxon>
        <taxon>Dictyobacter</taxon>
    </lineage>
</organism>
<evidence type="ECO:0000313" key="3">
    <source>
        <dbReference type="EMBL" id="GCE25845.1"/>
    </source>
</evidence>